<keyword evidence="12" id="KW-0732">Signal</keyword>
<dbReference type="eggNOG" id="ENOG502SIXN">
    <property type="taxonomic scope" value="Eukaryota"/>
</dbReference>
<dbReference type="Gene3D" id="1.10.390.10">
    <property type="entry name" value="Neutral Protease Domain 2"/>
    <property type="match status" value="1"/>
</dbReference>
<dbReference type="Proteomes" id="UP000054988">
    <property type="component" value="Unassembled WGS sequence"/>
</dbReference>
<feature type="binding site" evidence="11">
    <location>
        <position position="429"/>
    </location>
    <ligand>
        <name>Zn(2+)</name>
        <dbReference type="ChEBI" id="CHEBI:29105"/>
        <note>catalytic</note>
    </ligand>
</feature>
<evidence type="ECO:0000256" key="1">
    <source>
        <dbReference type="ARBA" id="ARBA00004613"/>
    </source>
</evidence>
<dbReference type="GO" id="GO:0004222">
    <property type="term" value="F:metalloendopeptidase activity"/>
    <property type="evidence" value="ECO:0007669"/>
    <property type="project" value="InterPro"/>
</dbReference>
<accession>A0A0W0GE69</accession>
<evidence type="ECO:0000313" key="13">
    <source>
        <dbReference type="EMBL" id="KTB46847.1"/>
    </source>
</evidence>
<keyword evidence="9 12" id="KW-0865">Zymogen</keyword>
<dbReference type="SUPFAM" id="SSF55486">
    <property type="entry name" value="Metalloproteases ('zincins'), catalytic domain"/>
    <property type="match status" value="1"/>
</dbReference>
<dbReference type="EMBL" id="LATX01000233">
    <property type="protein sequence ID" value="KTB46847.1"/>
    <property type="molecule type" value="Genomic_DNA"/>
</dbReference>
<keyword evidence="4 12" id="KW-0645">Protease</keyword>
<evidence type="ECO:0000256" key="3">
    <source>
        <dbReference type="ARBA" id="ARBA00022525"/>
    </source>
</evidence>
<dbReference type="CDD" id="cd09596">
    <property type="entry name" value="M36"/>
    <property type="match status" value="1"/>
</dbReference>
<keyword evidence="6 12" id="KW-0378">Hydrolase</keyword>
<dbReference type="AlphaFoldDB" id="A0A0W0GE69"/>
<comment type="similarity">
    <text evidence="2 12">Belongs to the peptidase M36 family.</text>
</comment>
<dbReference type="GO" id="GO:0005615">
    <property type="term" value="C:extracellular space"/>
    <property type="evidence" value="ECO:0007669"/>
    <property type="project" value="InterPro"/>
</dbReference>
<evidence type="ECO:0000256" key="8">
    <source>
        <dbReference type="ARBA" id="ARBA00023049"/>
    </source>
</evidence>
<evidence type="ECO:0000256" key="2">
    <source>
        <dbReference type="ARBA" id="ARBA00006006"/>
    </source>
</evidence>
<keyword evidence="8 12" id="KW-0482">Metalloprotease</keyword>
<keyword evidence="7 11" id="KW-0862">Zinc</keyword>
<dbReference type="EC" id="3.4.24.-" evidence="12"/>
<dbReference type="GO" id="GO:0006508">
    <property type="term" value="P:proteolysis"/>
    <property type="evidence" value="ECO:0007669"/>
    <property type="project" value="UniProtKB-KW"/>
</dbReference>
<evidence type="ECO:0000256" key="6">
    <source>
        <dbReference type="ARBA" id="ARBA00022801"/>
    </source>
</evidence>
<evidence type="ECO:0000313" key="14">
    <source>
        <dbReference type="Proteomes" id="UP000054988"/>
    </source>
</evidence>
<organism evidence="13 14">
    <name type="scientific">Moniliophthora roreri</name>
    <name type="common">Frosty pod rot fungus</name>
    <name type="synonym">Monilia roreri</name>
    <dbReference type="NCBI Taxonomy" id="221103"/>
    <lineage>
        <taxon>Eukaryota</taxon>
        <taxon>Fungi</taxon>
        <taxon>Dikarya</taxon>
        <taxon>Basidiomycota</taxon>
        <taxon>Agaricomycotina</taxon>
        <taxon>Agaricomycetes</taxon>
        <taxon>Agaricomycetidae</taxon>
        <taxon>Agaricales</taxon>
        <taxon>Marasmiineae</taxon>
        <taxon>Marasmiaceae</taxon>
        <taxon>Moniliophthora</taxon>
    </lineage>
</organism>
<dbReference type="InterPro" id="IPR027268">
    <property type="entry name" value="Peptidase_M4/M1_CTD_sf"/>
</dbReference>
<feature type="binding site" evidence="11">
    <location>
        <position position="400"/>
    </location>
    <ligand>
        <name>Zn(2+)</name>
        <dbReference type="ChEBI" id="CHEBI:29105"/>
        <note>catalytic</note>
    </ligand>
</feature>
<feature type="chain" id="PRO_5009361498" description="Extracellular metalloproteinase" evidence="12">
    <location>
        <begin position="22"/>
        <end position="611"/>
    </location>
</feature>
<sequence>MRFNKSFVLSVLVLCTHPVIAAPSPAWAKYATHRSMIVGNGLELEYYQPRSEFQTYGDGIAMQNPQSFTNPEGLKSNTLKWIQNRLGLAEGSLAWQSGWSTDGVSCGYVNQVHNGIPLVNAVGNIVFRGDNVVSFGHSFIDTTKIKFAPSRPTVKPFDAISTAEVALRGTYAGVEPTLRYLARSDGSAALVHTVHIQNKRAGTSYAAYVDAHNGEILSAVDFVSHARFTALPIQKATLNDGLEIINNPENPVASRKGWTNGVSTTGNNAIARHGNAFTQGNLLGRQLSFDSRYNIALDPTVPANADAATTNAFVLANTFHDFTYIYGFTEEKFNFQFDNFERNGRKGDPVVLTVQDPSGFNNAFFTTLPDGNPSFCNLFIFDMVTGPRRDSAMENAVVIHEFAHGLVERLTGGGTAVCLQTAEASGLNEGWADAVADWTQQTSEQTKDFIIGQFVSGKPQGLRTKPYSVNENVNNLKYSDVRLRSEEHDLGEVWANMLHNVYAALVSKYGFSKTAMRNSSGRGGNVMFMHLLIDALSYQPCNPTFRTARNAIIQADIVRYGGVNGCLLWSVFARKGLGVGATDDYRDNFNIPRNCISTLFGTFGSGKNPLS</sequence>
<dbReference type="InterPro" id="IPR050371">
    <property type="entry name" value="Fungal_virulence_M36"/>
</dbReference>
<feature type="binding site" evidence="11">
    <location>
        <position position="225"/>
    </location>
    <ligand>
        <name>Zn(2+)</name>
        <dbReference type="ChEBI" id="CHEBI:29105"/>
        <note>catalytic</note>
    </ligand>
</feature>
<feature type="active site" evidence="10">
    <location>
        <position position="401"/>
    </location>
</feature>
<keyword evidence="5 11" id="KW-0479">Metal-binding</keyword>
<comment type="subcellular location">
    <subcellularLocation>
        <location evidence="1 12">Secreted</location>
    </subcellularLocation>
</comment>
<evidence type="ECO:0000256" key="5">
    <source>
        <dbReference type="ARBA" id="ARBA00022723"/>
    </source>
</evidence>
<dbReference type="PANTHER" id="PTHR33478:SF1">
    <property type="entry name" value="EXTRACELLULAR METALLOPROTEINASE MEP"/>
    <property type="match status" value="1"/>
</dbReference>
<reference evidence="13 14" key="1">
    <citation type="submission" date="2015-12" db="EMBL/GenBank/DDBJ databases">
        <title>Draft genome sequence of Moniliophthora roreri, the causal agent of frosty pod rot of cacao.</title>
        <authorList>
            <person name="Aime M.C."/>
            <person name="Diaz-Valderrama J.R."/>
            <person name="Kijpornyongpan T."/>
            <person name="Phillips-Mora W."/>
        </authorList>
    </citation>
    <scope>NUCLEOTIDE SEQUENCE [LARGE SCALE GENOMIC DNA]</scope>
    <source>
        <strain evidence="13 14">MCA 2952</strain>
    </source>
</reference>
<dbReference type="Gene3D" id="3.10.170.10">
    <property type="match status" value="1"/>
</dbReference>
<feature type="signal peptide" evidence="12">
    <location>
        <begin position="1"/>
        <end position="21"/>
    </location>
</feature>
<dbReference type="Pfam" id="PF02128">
    <property type="entry name" value="Peptidase_M36"/>
    <property type="match status" value="1"/>
</dbReference>
<feature type="binding site" evidence="11">
    <location>
        <position position="404"/>
    </location>
    <ligand>
        <name>Zn(2+)</name>
        <dbReference type="ChEBI" id="CHEBI:29105"/>
        <note>catalytic</note>
    </ligand>
</feature>
<evidence type="ECO:0000256" key="12">
    <source>
        <dbReference type="RuleBase" id="RU364017"/>
    </source>
</evidence>
<keyword evidence="3 12" id="KW-0964">Secreted</keyword>
<dbReference type="PANTHER" id="PTHR33478">
    <property type="entry name" value="EXTRACELLULAR METALLOPROTEINASE MEP"/>
    <property type="match status" value="1"/>
</dbReference>
<evidence type="ECO:0000256" key="4">
    <source>
        <dbReference type="ARBA" id="ARBA00022670"/>
    </source>
</evidence>
<evidence type="ECO:0000256" key="7">
    <source>
        <dbReference type="ARBA" id="ARBA00022833"/>
    </source>
</evidence>
<comment type="cofactor">
    <cofactor evidence="11">
        <name>Zn(2+)</name>
        <dbReference type="ChEBI" id="CHEBI:29105"/>
    </cofactor>
    <text evidence="11">Binds 1 zinc ion per subunit.</text>
</comment>
<proteinExistence type="inferred from homology"/>
<gene>
    <name evidence="13" type="ORF">WG66_577</name>
</gene>
<evidence type="ECO:0000256" key="9">
    <source>
        <dbReference type="ARBA" id="ARBA00023145"/>
    </source>
</evidence>
<comment type="caution">
    <text evidence="13">The sequence shown here is derived from an EMBL/GenBank/DDBJ whole genome shotgun (WGS) entry which is preliminary data.</text>
</comment>
<dbReference type="InterPro" id="IPR001842">
    <property type="entry name" value="Peptidase_M36"/>
</dbReference>
<evidence type="ECO:0000256" key="10">
    <source>
        <dbReference type="PIRSR" id="PIRSR601842-1"/>
    </source>
</evidence>
<evidence type="ECO:0000256" key="11">
    <source>
        <dbReference type="PIRSR" id="PIRSR601842-2"/>
    </source>
</evidence>
<dbReference type="GO" id="GO:0008270">
    <property type="term" value="F:zinc ion binding"/>
    <property type="evidence" value="ECO:0007669"/>
    <property type="project" value="InterPro"/>
</dbReference>
<protein>
    <recommendedName>
        <fullName evidence="12">Extracellular metalloproteinase</fullName>
        <ecNumber evidence="12">3.4.24.-</ecNumber>
    </recommendedName>
    <alternativeName>
        <fullName evidence="12">Fungalysin</fullName>
    </alternativeName>
</protein>
<name>A0A0W0GE69_MONRR</name>